<feature type="domain" description="Protein kinase" evidence="1">
    <location>
        <begin position="1"/>
        <end position="108"/>
    </location>
</feature>
<accession>A0A5B7HIX4</accession>
<gene>
    <name evidence="2" type="ORF">E2C01_062934</name>
</gene>
<protein>
    <recommendedName>
        <fullName evidence="1">Protein kinase domain-containing protein</fullName>
    </recommendedName>
</protein>
<dbReference type="AlphaFoldDB" id="A0A5B7HIX4"/>
<dbReference type="GO" id="GO:0004672">
    <property type="term" value="F:protein kinase activity"/>
    <property type="evidence" value="ECO:0007669"/>
    <property type="project" value="InterPro"/>
</dbReference>
<organism evidence="2 3">
    <name type="scientific">Portunus trituberculatus</name>
    <name type="common">Swimming crab</name>
    <name type="synonym">Neptunus trituberculatus</name>
    <dbReference type="NCBI Taxonomy" id="210409"/>
    <lineage>
        <taxon>Eukaryota</taxon>
        <taxon>Metazoa</taxon>
        <taxon>Ecdysozoa</taxon>
        <taxon>Arthropoda</taxon>
        <taxon>Crustacea</taxon>
        <taxon>Multicrustacea</taxon>
        <taxon>Malacostraca</taxon>
        <taxon>Eumalacostraca</taxon>
        <taxon>Eucarida</taxon>
        <taxon>Decapoda</taxon>
        <taxon>Pleocyemata</taxon>
        <taxon>Brachyura</taxon>
        <taxon>Eubrachyura</taxon>
        <taxon>Portunoidea</taxon>
        <taxon>Portunidae</taxon>
        <taxon>Portuninae</taxon>
        <taxon>Portunus</taxon>
    </lineage>
</organism>
<proteinExistence type="predicted"/>
<dbReference type="InterPro" id="IPR008271">
    <property type="entry name" value="Ser/Thr_kinase_AS"/>
</dbReference>
<dbReference type="InterPro" id="IPR000719">
    <property type="entry name" value="Prot_kinase_dom"/>
</dbReference>
<dbReference type="GO" id="GO:0005524">
    <property type="term" value="F:ATP binding"/>
    <property type="evidence" value="ECO:0007669"/>
    <property type="project" value="InterPro"/>
</dbReference>
<dbReference type="EMBL" id="VSRR010028284">
    <property type="protein sequence ID" value="MPC68728.1"/>
    <property type="molecule type" value="Genomic_DNA"/>
</dbReference>
<dbReference type="SUPFAM" id="SSF56112">
    <property type="entry name" value="Protein kinase-like (PK-like)"/>
    <property type="match status" value="1"/>
</dbReference>
<reference evidence="2 3" key="1">
    <citation type="submission" date="2019-05" db="EMBL/GenBank/DDBJ databases">
        <title>Another draft genome of Portunus trituberculatus and its Hox gene families provides insights of decapod evolution.</title>
        <authorList>
            <person name="Jeong J.-H."/>
            <person name="Song I."/>
            <person name="Kim S."/>
            <person name="Choi T."/>
            <person name="Kim D."/>
            <person name="Ryu S."/>
            <person name="Kim W."/>
        </authorList>
    </citation>
    <scope>NUCLEOTIDE SEQUENCE [LARGE SCALE GENOMIC DNA]</scope>
    <source>
        <tissue evidence="2">Muscle</tissue>
    </source>
</reference>
<dbReference type="InterPro" id="IPR011009">
    <property type="entry name" value="Kinase-like_dom_sf"/>
</dbReference>
<keyword evidence="3" id="KW-1185">Reference proteome</keyword>
<sequence length="108" mass="12244">MGIEYESEEAMNFFDESYGKFLKQCSLQDVLRFLSLLWHHLGEVHARGVVHNDLKAINITVSGVVHRRVLHVIDLGWACLAGHVTKGFNLETGDEDDFPRECLEAKCS</sequence>
<evidence type="ECO:0000313" key="3">
    <source>
        <dbReference type="Proteomes" id="UP000324222"/>
    </source>
</evidence>
<name>A0A5B7HIX4_PORTR</name>
<evidence type="ECO:0000313" key="2">
    <source>
        <dbReference type="EMBL" id="MPC68728.1"/>
    </source>
</evidence>
<dbReference type="PROSITE" id="PS00108">
    <property type="entry name" value="PROTEIN_KINASE_ST"/>
    <property type="match status" value="1"/>
</dbReference>
<dbReference type="Proteomes" id="UP000324222">
    <property type="component" value="Unassembled WGS sequence"/>
</dbReference>
<dbReference type="OrthoDB" id="6380006at2759"/>
<dbReference type="PROSITE" id="PS50011">
    <property type="entry name" value="PROTEIN_KINASE_DOM"/>
    <property type="match status" value="1"/>
</dbReference>
<evidence type="ECO:0000259" key="1">
    <source>
        <dbReference type="PROSITE" id="PS50011"/>
    </source>
</evidence>
<comment type="caution">
    <text evidence="2">The sequence shown here is derived from an EMBL/GenBank/DDBJ whole genome shotgun (WGS) entry which is preliminary data.</text>
</comment>
<dbReference type="Gene3D" id="1.10.510.10">
    <property type="entry name" value="Transferase(Phosphotransferase) domain 1"/>
    <property type="match status" value="1"/>
</dbReference>